<evidence type="ECO:0000256" key="4">
    <source>
        <dbReference type="ARBA" id="ARBA00022491"/>
    </source>
</evidence>
<dbReference type="GO" id="GO:0008270">
    <property type="term" value="F:zinc ion binding"/>
    <property type="evidence" value="ECO:0007669"/>
    <property type="project" value="TreeGrafter"/>
</dbReference>
<feature type="binding site" evidence="10">
    <location>
        <position position="93"/>
    </location>
    <ligand>
        <name>Fe cation</name>
        <dbReference type="ChEBI" id="CHEBI:24875"/>
    </ligand>
</feature>
<dbReference type="KEGG" id="lol:LACOL_0390"/>
<dbReference type="STRING" id="1423778.FC70_GL000907"/>
<dbReference type="Proteomes" id="UP000051697">
    <property type="component" value="Unassembled WGS sequence"/>
</dbReference>
<dbReference type="PANTHER" id="PTHR33202">
    <property type="entry name" value="ZINC UPTAKE REGULATION PROTEIN"/>
    <property type="match status" value="1"/>
</dbReference>
<keyword evidence="3" id="KW-0963">Cytoplasm</keyword>
<feature type="binding site" evidence="9">
    <location>
        <position position="138"/>
    </location>
    <ligand>
        <name>Zn(2+)</name>
        <dbReference type="ChEBI" id="CHEBI:29105"/>
    </ligand>
</feature>
<dbReference type="GO" id="GO:0003700">
    <property type="term" value="F:DNA-binding transcription factor activity"/>
    <property type="evidence" value="ECO:0007669"/>
    <property type="project" value="InterPro"/>
</dbReference>
<comment type="cofactor">
    <cofactor evidence="9">
        <name>Zn(2+)</name>
        <dbReference type="ChEBI" id="CHEBI:29105"/>
    </cofactor>
    <text evidence="9">Binds 1 zinc ion per subunit.</text>
</comment>
<dbReference type="InterPro" id="IPR036388">
    <property type="entry name" value="WH-like_DNA-bd_sf"/>
</dbReference>
<keyword evidence="7" id="KW-0238">DNA-binding</keyword>
<evidence type="ECO:0000256" key="1">
    <source>
        <dbReference type="ARBA" id="ARBA00004496"/>
    </source>
</evidence>
<evidence type="ECO:0000256" key="8">
    <source>
        <dbReference type="ARBA" id="ARBA00023163"/>
    </source>
</evidence>
<keyword evidence="9" id="KW-0479">Metal-binding</keyword>
<feature type="binding site" evidence="9">
    <location>
        <position position="141"/>
    </location>
    <ligand>
        <name>Zn(2+)</name>
        <dbReference type="ChEBI" id="CHEBI:29105"/>
    </ligand>
</feature>
<comment type="subcellular location">
    <subcellularLocation>
        <location evidence="1">Cytoplasm</location>
    </subcellularLocation>
</comment>
<dbReference type="CDD" id="cd07153">
    <property type="entry name" value="Fur_like"/>
    <property type="match status" value="1"/>
</dbReference>
<comment type="cofactor">
    <cofactor evidence="10">
        <name>Mn(2+)</name>
        <dbReference type="ChEBI" id="CHEBI:29035"/>
    </cofactor>
    <cofactor evidence="10">
        <name>Fe(2+)</name>
        <dbReference type="ChEBI" id="CHEBI:29033"/>
    </cofactor>
    <text evidence="10">Binds 1 Mn(2+) or Fe(2+) ion per subunit.</text>
</comment>
<dbReference type="Pfam" id="PF01475">
    <property type="entry name" value="FUR"/>
    <property type="match status" value="1"/>
</dbReference>
<evidence type="ECO:0000313" key="11">
    <source>
        <dbReference type="EMBL" id="KRL55311.1"/>
    </source>
</evidence>
<comment type="caution">
    <text evidence="11">The sequence shown here is derived from an EMBL/GenBank/DDBJ whole genome shotgun (WGS) entry which is preliminary data.</text>
</comment>
<feature type="binding site" evidence="10">
    <location>
        <position position="130"/>
    </location>
    <ligand>
        <name>Fe cation</name>
        <dbReference type="ChEBI" id="CHEBI:24875"/>
    </ligand>
</feature>
<feature type="binding site" evidence="9">
    <location>
        <position position="102"/>
    </location>
    <ligand>
        <name>Zn(2+)</name>
        <dbReference type="ChEBI" id="CHEBI:29105"/>
    </ligand>
</feature>
<keyword evidence="4" id="KW-0678">Repressor</keyword>
<dbReference type="AlphaFoldDB" id="A0A0R1REH1"/>
<name>A0A0R1REH1_9LACO</name>
<evidence type="ECO:0000256" key="7">
    <source>
        <dbReference type="ARBA" id="ARBA00023125"/>
    </source>
</evidence>
<evidence type="ECO:0000256" key="5">
    <source>
        <dbReference type="ARBA" id="ARBA00022833"/>
    </source>
</evidence>
<dbReference type="GO" id="GO:0045892">
    <property type="term" value="P:negative regulation of DNA-templated transcription"/>
    <property type="evidence" value="ECO:0007669"/>
    <property type="project" value="TreeGrafter"/>
</dbReference>
<keyword evidence="12" id="KW-1185">Reference proteome</keyword>
<keyword evidence="6" id="KW-0805">Transcription regulation</keyword>
<keyword evidence="10" id="KW-0408">Iron</keyword>
<keyword evidence="5 9" id="KW-0862">Zinc</keyword>
<protein>
    <submittedName>
        <fullName evidence="11">Fur family transcriptional regulator</fullName>
    </submittedName>
</protein>
<keyword evidence="8" id="KW-0804">Transcription</keyword>
<sequence>MAVEVGQALKILKDEKYKLTKQRKSLVDYLAEHQQRYVDVTKVDEYLRQLYPGMSHNTIYRNLKEFEEIGIVEMHVKNDQMQVKFQCDYKHMHHHHFVCSNCGLVQEIEMCPIDMTFFDQQLPGAEIDGHRFELYGLCAECKKQQNLNA</sequence>
<dbReference type="RefSeq" id="WP_057889863.1">
    <property type="nucleotide sequence ID" value="NZ_AZFE01000031.1"/>
</dbReference>
<evidence type="ECO:0000313" key="12">
    <source>
        <dbReference type="Proteomes" id="UP000051697"/>
    </source>
</evidence>
<dbReference type="EMBL" id="AZFE01000031">
    <property type="protein sequence ID" value="KRL55311.1"/>
    <property type="molecule type" value="Genomic_DNA"/>
</dbReference>
<dbReference type="InterPro" id="IPR043135">
    <property type="entry name" value="Fur_C"/>
</dbReference>
<dbReference type="Gene3D" id="1.10.10.10">
    <property type="entry name" value="Winged helix-like DNA-binding domain superfamily/Winged helix DNA-binding domain"/>
    <property type="match status" value="1"/>
</dbReference>
<dbReference type="InterPro" id="IPR002481">
    <property type="entry name" value="FUR"/>
</dbReference>
<dbReference type="PATRIC" id="fig|1423778.4.peg.940"/>
<gene>
    <name evidence="11" type="ORF">FC70_GL000907</name>
</gene>
<evidence type="ECO:0000256" key="2">
    <source>
        <dbReference type="ARBA" id="ARBA00007957"/>
    </source>
</evidence>
<evidence type="ECO:0000256" key="10">
    <source>
        <dbReference type="PIRSR" id="PIRSR602481-2"/>
    </source>
</evidence>
<evidence type="ECO:0000256" key="3">
    <source>
        <dbReference type="ARBA" id="ARBA00022490"/>
    </source>
</evidence>
<dbReference type="SUPFAM" id="SSF46785">
    <property type="entry name" value="Winged helix' DNA-binding domain"/>
    <property type="match status" value="1"/>
</dbReference>
<feature type="binding site" evidence="9">
    <location>
        <position position="99"/>
    </location>
    <ligand>
        <name>Zn(2+)</name>
        <dbReference type="ChEBI" id="CHEBI:29105"/>
    </ligand>
</feature>
<dbReference type="PANTHER" id="PTHR33202:SF1">
    <property type="entry name" value="FERRIC UPTAKE REGULATION PROTEIN"/>
    <property type="match status" value="1"/>
</dbReference>
<organism evidence="11 12">
    <name type="scientific">Paucilactobacillus oligofermentans DSM 15707 = LMG 22743</name>
    <dbReference type="NCBI Taxonomy" id="1423778"/>
    <lineage>
        <taxon>Bacteria</taxon>
        <taxon>Bacillati</taxon>
        <taxon>Bacillota</taxon>
        <taxon>Bacilli</taxon>
        <taxon>Lactobacillales</taxon>
        <taxon>Lactobacillaceae</taxon>
        <taxon>Paucilactobacillus</taxon>
    </lineage>
</organism>
<reference evidence="11 12" key="1">
    <citation type="journal article" date="2015" name="Genome Announc.">
        <title>Expanding the biotechnology potential of lactobacilli through comparative genomics of 213 strains and associated genera.</title>
        <authorList>
            <person name="Sun Z."/>
            <person name="Harris H.M."/>
            <person name="McCann A."/>
            <person name="Guo C."/>
            <person name="Argimon S."/>
            <person name="Zhang W."/>
            <person name="Yang X."/>
            <person name="Jeffery I.B."/>
            <person name="Cooney J.C."/>
            <person name="Kagawa T.F."/>
            <person name="Liu W."/>
            <person name="Song Y."/>
            <person name="Salvetti E."/>
            <person name="Wrobel A."/>
            <person name="Rasinkangas P."/>
            <person name="Parkhill J."/>
            <person name="Rea M.C."/>
            <person name="O'Sullivan O."/>
            <person name="Ritari J."/>
            <person name="Douillard F.P."/>
            <person name="Paul Ross R."/>
            <person name="Yang R."/>
            <person name="Briner A.E."/>
            <person name="Felis G.E."/>
            <person name="de Vos W.M."/>
            <person name="Barrangou R."/>
            <person name="Klaenhammer T.R."/>
            <person name="Caufield P.W."/>
            <person name="Cui Y."/>
            <person name="Zhang H."/>
            <person name="O'Toole P.W."/>
        </authorList>
    </citation>
    <scope>NUCLEOTIDE SEQUENCE [LARGE SCALE GENOMIC DNA]</scope>
    <source>
        <strain evidence="11 12">DSM 15707</strain>
    </source>
</reference>
<comment type="similarity">
    <text evidence="2">Belongs to the Fur family.</text>
</comment>
<dbReference type="GO" id="GO:0005737">
    <property type="term" value="C:cytoplasm"/>
    <property type="evidence" value="ECO:0007669"/>
    <property type="project" value="UniProtKB-SubCell"/>
</dbReference>
<evidence type="ECO:0000256" key="6">
    <source>
        <dbReference type="ARBA" id="ARBA00023015"/>
    </source>
</evidence>
<dbReference type="Gene3D" id="3.30.1490.190">
    <property type="match status" value="1"/>
</dbReference>
<dbReference type="GO" id="GO:1900376">
    <property type="term" value="P:regulation of secondary metabolite biosynthetic process"/>
    <property type="evidence" value="ECO:0007669"/>
    <property type="project" value="TreeGrafter"/>
</dbReference>
<proteinExistence type="inferred from homology"/>
<evidence type="ECO:0000256" key="9">
    <source>
        <dbReference type="PIRSR" id="PIRSR602481-1"/>
    </source>
</evidence>
<accession>A0A0R1REH1</accession>
<dbReference type="OrthoDB" id="8659436at2"/>
<dbReference type="GO" id="GO:0000976">
    <property type="term" value="F:transcription cis-regulatory region binding"/>
    <property type="evidence" value="ECO:0007669"/>
    <property type="project" value="TreeGrafter"/>
</dbReference>
<dbReference type="InterPro" id="IPR036390">
    <property type="entry name" value="WH_DNA-bd_sf"/>
</dbReference>